<feature type="region of interest" description="Disordered" evidence="1">
    <location>
        <begin position="656"/>
        <end position="681"/>
    </location>
</feature>
<dbReference type="EMBL" id="SOZI01000057">
    <property type="protein sequence ID" value="TNY20812.1"/>
    <property type="molecule type" value="Genomic_DNA"/>
</dbReference>
<accession>A0A5C5FX94</accession>
<dbReference type="InterPro" id="IPR056196">
    <property type="entry name" value="Mmc1_C"/>
</dbReference>
<gene>
    <name evidence="3" type="ORF">DMC30DRAFT_376855</name>
</gene>
<dbReference type="STRING" id="5288.A0A5C5FX94"/>
<dbReference type="PANTHER" id="PTHR38644:SF1">
    <property type="entry name" value="EXPRESSED PROTEIN"/>
    <property type="match status" value="1"/>
</dbReference>
<evidence type="ECO:0000313" key="4">
    <source>
        <dbReference type="Proteomes" id="UP000311382"/>
    </source>
</evidence>
<name>A0A5C5FX94_9BASI</name>
<dbReference type="Pfam" id="PF23868">
    <property type="entry name" value="Mmc1_C"/>
    <property type="match status" value="1"/>
</dbReference>
<protein>
    <recommendedName>
        <fullName evidence="2">Mmc1 C-terminal domain-containing protein</fullName>
    </recommendedName>
</protein>
<dbReference type="Proteomes" id="UP000311382">
    <property type="component" value="Unassembled WGS sequence"/>
</dbReference>
<sequence length="681" mass="72130">MLARLPRRALPTPRCTTAPLARLLPSSSRRLASSKSTAPAHHDTAHLLRDLRTSLERYPLVDPAWSTRIDHALVDLEHPRPARLAVVGDHASDPTGLVTALLDDPLASNPDVTVALEARRLTSAAPEAITIKHGQEVHSTPDELTVPANWLHETNAEVVEIVHGEVAPLESSVTTLHLSDLVVLVLSDSTLLSSKPAQTLLYNLASKPNLLLALNCPDASPSTSSSPLRTLEHQLKALFPAAAQAGTEPRAIAVSTAQALAALEALSPSEPDQPPAYDAFQKGYVASHVPHLHQLLTSALTSSHADPPAPTRLQLETAQYVLSAALSRSAFAGAQVADALNEADAALSALEAHTSEAERALLASLGVEPSTGLLRVPPAELHTALSALDDLFATRLAWYKLPARVDDLAAEVALVASETFLPRFERHLAFSAGLAASTAAALSTRVDALFLATPQFALSPTREALSPPARLASLYSATLLNALDKAAKATTTPTDPEKDAAALSGAVAHRRAQLTAPGCAAAGPTATLHRRAQRAVLRAGTLATVSVGGAIAADVLGWAAAQGGSSAGAGLLGVTVAAWGLQRAWGRAVRRFREDVARVVGGVEEDAGVRARGVAERAAWKSRVAVRLGRERVRERRREWEEWREEWGRIEERARRLRGGEEVEAEGQGSLRGADRRRAEA</sequence>
<organism evidence="3 4">
    <name type="scientific">Rhodotorula diobovata</name>
    <dbReference type="NCBI Taxonomy" id="5288"/>
    <lineage>
        <taxon>Eukaryota</taxon>
        <taxon>Fungi</taxon>
        <taxon>Dikarya</taxon>
        <taxon>Basidiomycota</taxon>
        <taxon>Pucciniomycotina</taxon>
        <taxon>Microbotryomycetes</taxon>
        <taxon>Sporidiobolales</taxon>
        <taxon>Sporidiobolaceae</taxon>
        <taxon>Rhodotorula</taxon>
    </lineage>
</organism>
<feature type="domain" description="Mmc1 C-terminal" evidence="2">
    <location>
        <begin position="380"/>
        <end position="596"/>
    </location>
</feature>
<evidence type="ECO:0000256" key="1">
    <source>
        <dbReference type="SAM" id="MobiDB-lite"/>
    </source>
</evidence>
<proteinExistence type="predicted"/>
<dbReference type="AlphaFoldDB" id="A0A5C5FX94"/>
<dbReference type="OrthoDB" id="5319015at2759"/>
<evidence type="ECO:0000259" key="2">
    <source>
        <dbReference type="Pfam" id="PF23868"/>
    </source>
</evidence>
<dbReference type="PANTHER" id="PTHR38644">
    <property type="entry name" value="EXPRESSED PROTEIN"/>
    <property type="match status" value="1"/>
</dbReference>
<reference evidence="3 4" key="1">
    <citation type="submission" date="2019-03" db="EMBL/GenBank/DDBJ databases">
        <title>Rhodosporidium diobovatum UCD-FST 08-225 genome sequencing, assembly, and annotation.</title>
        <authorList>
            <person name="Fakankun I.U."/>
            <person name="Fristensky B."/>
            <person name="Levin D.B."/>
        </authorList>
    </citation>
    <scope>NUCLEOTIDE SEQUENCE [LARGE SCALE GENOMIC DNA]</scope>
    <source>
        <strain evidence="3 4">UCD-FST 08-225</strain>
    </source>
</reference>
<keyword evidence="4" id="KW-1185">Reference proteome</keyword>
<evidence type="ECO:0000313" key="3">
    <source>
        <dbReference type="EMBL" id="TNY20812.1"/>
    </source>
</evidence>
<comment type="caution">
    <text evidence="3">The sequence shown here is derived from an EMBL/GenBank/DDBJ whole genome shotgun (WGS) entry which is preliminary data.</text>
</comment>